<dbReference type="InterPro" id="IPR011990">
    <property type="entry name" value="TPR-like_helical_dom_sf"/>
</dbReference>
<protein>
    <submittedName>
        <fullName evidence="1">Uncharacterized protein</fullName>
    </submittedName>
</protein>
<dbReference type="AlphaFoldDB" id="A0A6H5HMZ4"/>
<organism evidence="1 2">
    <name type="scientific">Nesidiocoris tenuis</name>
    <dbReference type="NCBI Taxonomy" id="355587"/>
    <lineage>
        <taxon>Eukaryota</taxon>
        <taxon>Metazoa</taxon>
        <taxon>Ecdysozoa</taxon>
        <taxon>Arthropoda</taxon>
        <taxon>Hexapoda</taxon>
        <taxon>Insecta</taxon>
        <taxon>Pterygota</taxon>
        <taxon>Neoptera</taxon>
        <taxon>Paraneoptera</taxon>
        <taxon>Hemiptera</taxon>
        <taxon>Heteroptera</taxon>
        <taxon>Panheteroptera</taxon>
        <taxon>Cimicomorpha</taxon>
        <taxon>Miridae</taxon>
        <taxon>Dicyphina</taxon>
        <taxon>Nesidiocoris</taxon>
    </lineage>
</organism>
<evidence type="ECO:0000313" key="1">
    <source>
        <dbReference type="EMBL" id="CAB0019601.1"/>
    </source>
</evidence>
<dbReference type="EMBL" id="CADCXU010034238">
    <property type="protein sequence ID" value="CAB0019601.1"/>
    <property type="molecule type" value="Genomic_DNA"/>
</dbReference>
<evidence type="ECO:0000313" key="2">
    <source>
        <dbReference type="Proteomes" id="UP000479000"/>
    </source>
</evidence>
<accession>A0A6H5HMZ4</accession>
<dbReference type="OrthoDB" id="329563at2759"/>
<dbReference type="Proteomes" id="UP000479000">
    <property type="component" value="Unassembled WGS sequence"/>
</dbReference>
<dbReference type="SUPFAM" id="SSF48452">
    <property type="entry name" value="TPR-like"/>
    <property type="match status" value="1"/>
</dbReference>
<sequence length="55" mass="6346">MRELGRGFVYLSQFECKKAIEVFKSLPPNQQATGWVLTLIGKAYFEMADFKQACR</sequence>
<proteinExistence type="predicted"/>
<gene>
    <name evidence="1" type="ORF">NTEN_LOCUS23313</name>
</gene>
<name>A0A6H5HMZ4_9HEMI</name>
<feature type="non-terminal residue" evidence="1">
    <location>
        <position position="55"/>
    </location>
</feature>
<dbReference type="Gene3D" id="1.25.40.10">
    <property type="entry name" value="Tetratricopeptide repeat domain"/>
    <property type="match status" value="1"/>
</dbReference>
<reference evidence="1 2" key="1">
    <citation type="submission" date="2020-02" db="EMBL/GenBank/DDBJ databases">
        <authorList>
            <person name="Ferguson B K."/>
        </authorList>
    </citation>
    <scope>NUCLEOTIDE SEQUENCE [LARGE SCALE GENOMIC DNA]</scope>
</reference>
<keyword evidence="2" id="KW-1185">Reference proteome</keyword>